<dbReference type="Proteomes" id="UP000050416">
    <property type="component" value="Unassembled WGS sequence"/>
</dbReference>
<dbReference type="PATRIC" id="fig|1305731.5.peg.2030"/>
<dbReference type="Gene3D" id="3.10.620.30">
    <property type="match status" value="1"/>
</dbReference>
<evidence type="ECO:0000313" key="2">
    <source>
        <dbReference type="Proteomes" id="UP000050416"/>
    </source>
</evidence>
<reference evidence="1 2" key="1">
    <citation type="submission" date="2015-09" db="EMBL/GenBank/DDBJ databases">
        <title>Identification and resolution of microdiversity through metagenomic sequencing of parallel consortia.</title>
        <authorList>
            <person name="Nelson W.C."/>
            <person name="Romine M.F."/>
            <person name="Lindemann S.R."/>
        </authorList>
    </citation>
    <scope>NUCLEOTIDE SEQUENCE [LARGE SCALE GENOMIC DNA]</scope>
    <source>
        <strain evidence="1">HL-55</strain>
    </source>
</reference>
<dbReference type="AlphaFoldDB" id="A0A0P7YA23"/>
<accession>A0A0P7YA23</accession>
<dbReference type="SUPFAM" id="SSF54001">
    <property type="entry name" value="Cysteine proteinases"/>
    <property type="match status" value="1"/>
</dbReference>
<dbReference type="PANTHER" id="PTHR39327:SF1">
    <property type="entry name" value="BLR5470 PROTEIN"/>
    <property type="match status" value="1"/>
</dbReference>
<organism evidence="1 2">
    <name type="scientific">Marinobacter excellens HL-55</name>
    <dbReference type="NCBI Taxonomy" id="1305731"/>
    <lineage>
        <taxon>Bacteria</taxon>
        <taxon>Pseudomonadati</taxon>
        <taxon>Pseudomonadota</taxon>
        <taxon>Gammaproteobacteria</taxon>
        <taxon>Pseudomonadales</taxon>
        <taxon>Marinobacteraceae</taxon>
        <taxon>Marinobacter</taxon>
    </lineage>
</organism>
<name>A0A0P7YA23_9GAMM</name>
<dbReference type="Pfam" id="PF06035">
    <property type="entry name" value="Peptidase_C93"/>
    <property type="match status" value="1"/>
</dbReference>
<dbReference type="PANTHER" id="PTHR39327">
    <property type="match status" value="1"/>
</dbReference>
<protein>
    <submittedName>
        <fullName evidence="1">Putative periplasmic protein</fullName>
    </submittedName>
</protein>
<sequence>MQQVHKMQVSGSFCANICLRLSVLGSALRISGIASVATLSVLTSAAIIANKQAPLDISFDTLMQSAASLTGDAHTPVLREWEILLDKAHELSVGERLQAANHFFHRNVTYVEDIDNWDKSDYWATPLETLTRGKGDCEDYAIGKYVSLLHLGIPNARLRLIYVRAKIGGASSPISRPHMVLAYYETPQSEPLILDSLTRDIHPASERPDLLPVFSFNSDGLWVGNQRSSAASPTQRLSRWRDVIERMNTEGITWNKD</sequence>
<dbReference type="STRING" id="1305731.GCA_000934705_01968"/>
<proteinExistence type="predicted"/>
<comment type="caution">
    <text evidence="1">The sequence shown here is derived from an EMBL/GenBank/DDBJ whole genome shotgun (WGS) entry which is preliminary data.</text>
</comment>
<gene>
    <name evidence="1" type="ORF">HLUCCX14_16240</name>
</gene>
<dbReference type="InterPro" id="IPR038765">
    <property type="entry name" value="Papain-like_cys_pep_sf"/>
</dbReference>
<dbReference type="EMBL" id="LJZQ01000036">
    <property type="protein sequence ID" value="KPQ27078.1"/>
    <property type="molecule type" value="Genomic_DNA"/>
</dbReference>
<evidence type="ECO:0000313" key="1">
    <source>
        <dbReference type="EMBL" id="KPQ27078.1"/>
    </source>
</evidence>
<dbReference type="InterPro" id="IPR010319">
    <property type="entry name" value="Transglutaminase-like_Cys_pept"/>
</dbReference>